<name>A0A7N2R8X1_QUELO</name>
<dbReference type="Gramene" id="QL08p015060:mrna">
    <property type="protein sequence ID" value="QL08p015060:mrna"/>
    <property type="gene ID" value="QL08p015060"/>
</dbReference>
<evidence type="ECO:0000256" key="1">
    <source>
        <dbReference type="ARBA" id="ARBA00013160"/>
    </source>
</evidence>
<dbReference type="Gene3D" id="1.10.240.10">
    <property type="entry name" value="Tyrosyl-Transfer RNA Synthetase"/>
    <property type="match status" value="1"/>
</dbReference>
<dbReference type="AlphaFoldDB" id="A0A7N2R8X1"/>
<dbReference type="EnsemblPlants" id="QL08p015060:mrna">
    <property type="protein sequence ID" value="QL08p015060:mrna"/>
    <property type="gene ID" value="QL08p015060"/>
</dbReference>
<dbReference type="EC" id="6.1.1.1" evidence="1"/>
<dbReference type="GO" id="GO:0005737">
    <property type="term" value="C:cytoplasm"/>
    <property type="evidence" value="ECO:0007669"/>
    <property type="project" value="TreeGrafter"/>
</dbReference>
<dbReference type="InterPro" id="IPR014729">
    <property type="entry name" value="Rossmann-like_a/b/a_fold"/>
</dbReference>
<dbReference type="InParanoid" id="A0A7N2R8X1"/>
<reference evidence="4" key="2">
    <citation type="submission" date="2021-01" db="UniProtKB">
        <authorList>
            <consortium name="EnsemblPlants"/>
        </authorList>
    </citation>
    <scope>IDENTIFICATION</scope>
</reference>
<evidence type="ECO:0000256" key="3">
    <source>
        <dbReference type="ARBA" id="ARBA00048248"/>
    </source>
</evidence>
<dbReference type="SUPFAM" id="SSF52374">
    <property type="entry name" value="Nucleotidylyl transferase"/>
    <property type="match status" value="1"/>
</dbReference>
<dbReference type="PANTHER" id="PTHR46264">
    <property type="entry name" value="TYROSINE-TRNA LIGASE"/>
    <property type="match status" value="1"/>
</dbReference>
<keyword evidence="5" id="KW-1185">Reference proteome</keyword>
<accession>A0A7N2R8X1</accession>
<dbReference type="GO" id="GO:0006437">
    <property type="term" value="P:tyrosyl-tRNA aminoacylation"/>
    <property type="evidence" value="ECO:0007669"/>
    <property type="project" value="TreeGrafter"/>
</dbReference>
<comment type="catalytic activity">
    <reaction evidence="3">
        <text>tRNA(Tyr) + L-tyrosine + ATP = L-tyrosyl-tRNA(Tyr) + AMP + diphosphate + H(+)</text>
        <dbReference type="Rhea" id="RHEA:10220"/>
        <dbReference type="Rhea" id="RHEA-COMP:9706"/>
        <dbReference type="Rhea" id="RHEA-COMP:9707"/>
        <dbReference type="ChEBI" id="CHEBI:15378"/>
        <dbReference type="ChEBI" id="CHEBI:30616"/>
        <dbReference type="ChEBI" id="CHEBI:33019"/>
        <dbReference type="ChEBI" id="CHEBI:58315"/>
        <dbReference type="ChEBI" id="CHEBI:78442"/>
        <dbReference type="ChEBI" id="CHEBI:78536"/>
        <dbReference type="ChEBI" id="CHEBI:456215"/>
        <dbReference type="EC" id="6.1.1.1"/>
    </reaction>
</comment>
<reference evidence="4 5" key="1">
    <citation type="journal article" date="2016" name="G3 (Bethesda)">
        <title>First Draft Assembly and Annotation of the Genome of a California Endemic Oak Quercus lobata Nee (Fagaceae).</title>
        <authorList>
            <person name="Sork V.L."/>
            <person name="Fitz-Gibbon S.T."/>
            <person name="Puiu D."/>
            <person name="Crepeau M."/>
            <person name="Gugger P.F."/>
            <person name="Sherman R."/>
            <person name="Stevens K."/>
            <person name="Langley C.H."/>
            <person name="Pellegrini M."/>
            <person name="Salzberg S.L."/>
        </authorList>
    </citation>
    <scope>NUCLEOTIDE SEQUENCE [LARGE SCALE GENOMIC DNA]</scope>
    <source>
        <strain evidence="4 5">cv. SW786</strain>
    </source>
</reference>
<evidence type="ECO:0000313" key="4">
    <source>
        <dbReference type="EnsemblPlants" id="QL08p015060:mrna"/>
    </source>
</evidence>
<organism evidence="4 5">
    <name type="scientific">Quercus lobata</name>
    <name type="common">Valley oak</name>
    <dbReference type="NCBI Taxonomy" id="97700"/>
    <lineage>
        <taxon>Eukaryota</taxon>
        <taxon>Viridiplantae</taxon>
        <taxon>Streptophyta</taxon>
        <taxon>Embryophyta</taxon>
        <taxon>Tracheophyta</taxon>
        <taxon>Spermatophyta</taxon>
        <taxon>Magnoliopsida</taxon>
        <taxon>eudicotyledons</taxon>
        <taxon>Gunneridae</taxon>
        <taxon>Pentapetalae</taxon>
        <taxon>rosids</taxon>
        <taxon>fabids</taxon>
        <taxon>Fagales</taxon>
        <taxon>Fagaceae</taxon>
        <taxon>Quercus</taxon>
    </lineage>
</organism>
<dbReference type="InterPro" id="IPR050489">
    <property type="entry name" value="Tyr-tRNA_synthase"/>
</dbReference>
<evidence type="ECO:0000313" key="5">
    <source>
        <dbReference type="Proteomes" id="UP000594261"/>
    </source>
</evidence>
<dbReference type="Proteomes" id="UP000594261">
    <property type="component" value="Chromosome 8"/>
</dbReference>
<evidence type="ECO:0000256" key="2">
    <source>
        <dbReference type="ARBA" id="ARBA00033323"/>
    </source>
</evidence>
<dbReference type="EMBL" id="LRBV02000008">
    <property type="status" value="NOT_ANNOTATED_CDS"/>
    <property type="molecule type" value="Genomic_DNA"/>
</dbReference>
<dbReference type="PANTHER" id="PTHR46264:SF4">
    <property type="entry name" value="TYROSINE--TRNA LIGASE, CYTOPLASMIC"/>
    <property type="match status" value="1"/>
</dbReference>
<sequence>MEKPNLDELYHVFTSRAVKFIDYGMMGDGSKSENKKELKTSCLGNFAKNLVRKSLGEGPLNFIKFFLLDASSGAHAYGAEANASSASNVDELHQEILVRSAVVIIPLIIVWTHTHIPWSIFKKIQRGCTREEDVAGKATKINVNKLTSAGCRVKIWIVDWFAQLTNLLRGQLKKIDVVGRYLIQIWKAVGMDTDGGKVEFLRCGHIMGRSDEDEFTAAQIFYPCMQCAYVWSLFVLLTGNLQTCYPVYNKAKVNLKIKRAYCPPDIVEGNPCLEYVKYLILPWFKKFVVERSAKNGGDKLFSCNVNFLYNPRGSKALKNWLLTMKVASLHRADIKTALAKAFNKILERVREHFKHDNNAKDLLKRVKWSELAVALVVKPCCNDKCLSPKVVAGTDITVISTLLKHWKVKSPGKEGRPLLHHAGLVQALSDHLFQQHLLLLYLLYGFSRKYSKEYLGFVLLALIWEDKFPPFMLLIIAILNDGTIMTISKDLVKPSPMRDSWKLNGGI</sequence>
<dbReference type="Gene3D" id="3.40.50.620">
    <property type="entry name" value="HUPs"/>
    <property type="match status" value="2"/>
</dbReference>
<protein>
    <recommendedName>
        <fullName evidence="1">tyrosine--tRNA ligase</fullName>
        <ecNumber evidence="1">6.1.1.1</ecNumber>
    </recommendedName>
    <alternativeName>
        <fullName evidence="2">Tyrosyl-tRNA synthetase</fullName>
    </alternativeName>
</protein>
<dbReference type="GO" id="GO:0004831">
    <property type="term" value="F:tyrosine-tRNA ligase activity"/>
    <property type="evidence" value="ECO:0007669"/>
    <property type="project" value="UniProtKB-EC"/>
</dbReference>
<proteinExistence type="predicted"/>
<dbReference type="Gene3D" id="1.20.1110.10">
    <property type="entry name" value="Calcium-transporting ATPase, transmembrane domain"/>
    <property type="match status" value="1"/>
</dbReference>